<feature type="transmembrane region" description="Helical" evidence="6">
    <location>
        <begin position="14"/>
        <end position="44"/>
    </location>
</feature>
<dbReference type="Proteomes" id="UP000199608">
    <property type="component" value="Unassembled WGS sequence"/>
</dbReference>
<protein>
    <submittedName>
        <fullName evidence="7">Predicted PurR-regulated permease PerM</fullName>
    </submittedName>
</protein>
<name>A0A1H2F980_9BACT</name>
<evidence type="ECO:0000256" key="6">
    <source>
        <dbReference type="SAM" id="Phobius"/>
    </source>
</evidence>
<proteinExistence type="inferred from homology"/>
<dbReference type="PANTHER" id="PTHR21716">
    <property type="entry name" value="TRANSMEMBRANE PROTEIN"/>
    <property type="match status" value="1"/>
</dbReference>
<feature type="transmembrane region" description="Helical" evidence="6">
    <location>
        <begin position="141"/>
        <end position="160"/>
    </location>
</feature>
<feature type="transmembrane region" description="Helical" evidence="6">
    <location>
        <begin position="226"/>
        <end position="251"/>
    </location>
</feature>
<dbReference type="Pfam" id="PF01594">
    <property type="entry name" value="AI-2E_transport"/>
    <property type="match status" value="1"/>
</dbReference>
<feature type="transmembrane region" description="Helical" evidence="6">
    <location>
        <begin position="56"/>
        <end position="80"/>
    </location>
</feature>
<gene>
    <name evidence="7" type="ORF">SAMN04487931_10432</name>
</gene>
<feature type="transmembrane region" description="Helical" evidence="6">
    <location>
        <begin position="296"/>
        <end position="322"/>
    </location>
</feature>
<keyword evidence="3 6" id="KW-0812">Transmembrane</keyword>
<evidence type="ECO:0000256" key="2">
    <source>
        <dbReference type="ARBA" id="ARBA00009773"/>
    </source>
</evidence>
<dbReference type="AlphaFoldDB" id="A0A1H2F980"/>
<sequence>MEVMSYRNSSLIKFAAFIIVVAGMKAATVLVVPFLLAAFLSIICTPPLFWMQKKGIPSMLGIFILMLGVIATQMLLVSLVSSSIADFSRNIPFYQERLKTVTFETLQLLSRYGVELETDRLADIFNPSRILGLVANTLNGLGGVLTNTFFVFLTFIFILSEAAGFPNKLRAIFNDKNTDLKKYSQIISGVNRYLGIKTLTSLGTGITIFIWLAVQGVDFPVMWGVFAFLLNYIPNIGSIIAAVPAVLLALIQLGPLTAGIAATGFLIVNILVGSVIEPRVMGKGTGLSTLVVFLSLAFWGWVLGPVGMLLSVPLTMAVKIALGGRESTRWLSILLGSNKEASRLLEVKTQSLPR</sequence>
<dbReference type="InterPro" id="IPR002549">
    <property type="entry name" value="AI-2E-like"/>
</dbReference>
<keyword evidence="4 6" id="KW-1133">Transmembrane helix</keyword>
<evidence type="ECO:0000256" key="4">
    <source>
        <dbReference type="ARBA" id="ARBA00022989"/>
    </source>
</evidence>
<reference evidence="8" key="1">
    <citation type="submission" date="2016-10" db="EMBL/GenBank/DDBJ databases">
        <authorList>
            <person name="Varghese N."/>
            <person name="Submissions S."/>
        </authorList>
    </citation>
    <scope>NUCLEOTIDE SEQUENCE [LARGE SCALE GENOMIC DNA]</scope>
    <source>
        <strain evidence="8">DSM 3384</strain>
    </source>
</reference>
<dbReference type="RefSeq" id="WP_092232251.1">
    <property type="nucleotide sequence ID" value="NZ_FNLL01000004.1"/>
</dbReference>
<evidence type="ECO:0000256" key="1">
    <source>
        <dbReference type="ARBA" id="ARBA00004141"/>
    </source>
</evidence>
<dbReference type="GO" id="GO:0055085">
    <property type="term" value="P:transmembrane transport"/>
    <property type="evidence" value="ECO:0007669"/>
    <property type="project" value="TreeGrafter"/>
</dbReference>
<evidence type="ECO:0000256" key="5">
    <source>
        <dbReference type="ARBA" id="ARBA00023136"/>
    </source>
</evidence>
<dbReference type="GO" id="GO:0016020">
    <property type="term" value="C:membrane"/>
    <property type="evidence" value="ECO:0007669"/>
    <property type="project" value="UniProtKB-SubCell"/>
</dbReference>
<organism evidence="7 8">
    <name type="scientific">Desulfobacula phenolica</name>
    <dbReference type="NCBI Taxonomy" id="90732"/>
    <lineage>
        <taxon>Bacteria</taxon>
        <taxon>Pseudomonadati</taxon>
        <taxon>Thermodesulfobacteriota</taxon>
        <taxon>Desulfobacteria</taxon>
        <taxon>Desulfobacterales</taxon>
        <taxon>Desulfobacteraceae</taxon>
        <taxon>Desulfobacula</taxon>
    </lineage>
</organism>
<evidence type="ECO:0000256" key="3">
    <source>
        <dbReference type="ARBA" id="ARBA00022692"/>
    </source>
</evidence>
<dbReference type="EMBL" id="FNLL01000004">
    <property type="protein sequence ID" value="SDU03950.1"/>
    <property type="molecule type" value="Genomic_DNA"/>
</dbReference>
<keyword evidence="5 6" id="KW-0472">Membrane</keyword>
<feature type="transmembrane region" description="Helical" evidence="6">
    <location>
        <begin position="194"/>
        <end position="214"/>
    </location>
</feature>
<dbReference type="PANTHER" id="PTHR21716:SF64">
    <property type="entry name" value="AI-2 TRANSPORT PROTEIN TQSA"/>
    <property type="match status" value="1"/>
</dbReference>
<keyword evidence="8" id="KW-1185">Reference proteome</keyword>
<comment type="subcellular location">
    <subcellularLocation>
        <location evidence="1">Membrane</location>
        <topology evidence="1">Multi-pass membrane protein</topology>
    </subcellularLocation>
</comment>
<evidence type="ECO:0000313" key="7">
    <source>
        <dbReference type="EMBL" id="SDU03950.1"/>
    </source>
</evidence>
<feature type="transmembrane region" description="Helical" evidence="6">
    <location>
        <begin position="258"/>
        <end position="276"/>
    </location>
</feature>
<evidence type="ECO:0000313" key="8">
    <source>
        <dbReference type="Proteomes" id="UP000199608"/>
    </source>
</evidence>
<accession>A0A1H2F980</accession>
<comment type="similarity">
    <text evidence="2">Belongs to the autoinducer-2 exporter (AI-2E) (TC 2.A.86) family.</text>
</comment>